<protein>
    <recommendedName>
        <fullName evidence="13">Oligosaccharyl transferase subunit OST3/OST6 family</fullName>
    </recommendedName>
</protein>
<dbReference type="PANTHER" id="PTHR12692">
    <property type="entry name" value="DOLICHYL-DIPHOSPHOOLIGOSACCHARIDE--PROTEIN GLYCOSYLTRANSFERASE-RELATED"/>
    <property type="match status" value="1"/>
</dbReference>
<dbReference type="Pfam" id="PF04756">
    <property type="entry name" value="OST3_OST6"/>
    <property type="match status" value="1"/>
</dbReference>
<evidence type="ECO:0000256" key="9">
    <source>
        <dbReference type="SAM" id="Phobius"/>
    </source>
</evidence>
<evidence type="ECO:0000256" key="4">
    <source>
        <dbReference type="ARBA" id="ARBA00022692"/>
    </source>
</evidence>
<evidence type="ECO:0000256" key="6">
    <source>
        <dbReference type="ARBA" id="ARBA00022824"/>
    </source>
</evidence>
<dbReference type="AlphaFoldDB" id="A0A8H6X9G2"/>
<evidence type="ECO:0000256" key="5">
    <source>
        <dbReference type="ARBA" id="ARBA00022729"/>
    </source>
</evidence>
<evidence type="ECO:0000256" key="10">
    <source>
        <dbReference type="SAM" id="SignalP"/>
    </source>
</evidence>
<feature type="transmembrane region" description="Helical" evidence="9">
    <location>
        <begin position="252"/>
        <end position="272"/>
    </location>
</feature>
<evidence type="ECO:0008006" key="13">
    <source>
        <dbReference type="Google" id="ProtNLM"/>
    </source>
</evidence>
<keyword evidence="5 10" id="KW-0732">Signal</keyword>
<keyword evidence="4 9" id="KW-0812">Transmembrane</keyword>
<comment type="caution">
    <text evidence="11">The sequence shown here is derived from an EMBL/GenBank/DDBJ whole genome shotgun (WGS) entry which is preliminary data.</text>
</comment>
<evidence type="ECO:0000256" key="2">
    <source>
        <dbReference type="ARBA" id="ARBA00004477"/>
    </source>
</evidence>
<keyword evidence="6" id="KW-0256">Endoplasmic reticulum</keyword>
<dbReference type="InterPro" id="IPR021149">
    <property type="entry name" value="OligosaccharylTrfase_OST3/OST6"/>
</dbReference>
<dbReference type="Gene3D" id="3.40.30.10">
    <property type="entry name" value="Glutaredoxin"/>
    <property type="match status" value="1"/>
</dbReference>
<evidence type="ECO:0000256" key="7">
    <source>
        <dbReference type="ARBA" id="ARBA00022989"/>
    </source>
</evidence>
<comment type="similarity">
    <text evidence="3">Belongs to the OST3/OST6 family.</text>
</comment>
<feature type="transmembrane region" description="Helical" evidence="9">
    <location>
        <begin position="202"/>
        <end position="223"/>
    </location>
</feature>
<proteinExistence type="inferred from homology"/>
<evidence type="ECO:0000313" key="12">
    <source>
        <dbReference type="Proteomes" id="UP000620124"/>
    </source>
</evidence>
<dbReference type="EMBL" id="JACAZI010000022">
    <property type="protein sequence ID" value="KAF7337098.1"/>
    <property type="molecule type" value="Genomic_DNA"/>
</dbReference>
<feature type="chain" id="PRO_5034347460" description="Oligosaccharyl transferase subunit OST3/OST6 family" evidence="10">
    <location>
        <begin position="21"/>
        <end position="315"/>
    </location>
</feature>
<evidence type="ECO:0000256" key="8">
    <source>
        <dbReference type="ARBA" id="ARBA00023136"/>
    </source>
</evidence>
<dbReference type="PANTHER" id="PTHR12692:SF0">
    <property type="entry name" value="GH11935P"/>
    <property type="match status" value="1"/>
</dbReference>
<feature type="transmembrane region" description="Helical" evidence="9">
    <location>
        <begin position="284"/>
        <end position="302"/>
    </location>
</feature>
<accession>A0A8H6X9G2</accession>
<comment type="subcellular location">
    <subcellularLocation>
        <location evidence="2">Endoplasmic reticulum membrane</location>
        <topology evidence="2">Multi-pass membrane protein</topology>
    </subcellularLocation>
</comment>
<dbReference type="GO" id="GO:0008250">
    <property type="term" value="C:oligosaccharyltransferase complex"/>
    <property type="evidence" value="ECO:0007669"/>
    <property type="project" value="TreeGrafter"/>
</dbReference>
<gene>
    <name evidence="11" type="ORF">MVEN_02147400</name>
</gene>
<dbReference type="SUPFAM" id="SSF52833">
    <property type="entry name" value="Thioredoxin-like"/>
    <property type="match status" value="1"/>
</dbReference>
<evidence type="ECO:0000256" key="3">
    <source>
        <dbReference type="ARBA" id="ARBA00009561"/>
    </source>
</evidence>
<dbReference type="OrthoDB" id="67566at2759"/>
<dbReference type="GO" id="GO:0018279">
    <property type="term" value="P:protein N-linked glycosylation via asparagine"/>
    <property type="evidence" value="ECO:0007669"/>
    <property type="project" value="TreeGrafter"/>
</dbReference>
<keyword evidence="7 9" id="KW-1133">Transmembrane helix</keyword>
<dbReference type="InterPro" id="IPR036249">
    <property type="entry name" value="Thioredoxin-like_sf"/>
</dbReference>
<feature type="signal peptide" evidence="10">
    <location>
        <begin position="1"/>
        <end position="20"/>
    </location>
</feature>
<keyword evidence="8 9" id="KW-0472">Membrane</keyword>
<dbReference type="Proteomes" id="UP000620124">
    <property type="component" value="Unassembled WGS sequence"/>
</dbReference>
<name>A0A8H6X9G2_9AGAR</name>
<organism evidence="11 12">
    <name type="scientific">Mycena venus</name>
    <dbReference type="NCBI Taxonomy" id="2733690"/>
    <lineage>
        <taxon>Eukaryota</taxon>
        <taxon>Fungi</taxon>
        <taxon>Dikarya</taxon>
        <taxon>Basidiomycota</taxon>
        <taxon>Agaricomycotina</taxon>
        <taxon>Agaricomycetes</taxon>
        <taxon>Agaricomycetidae</taxon>
        <taxon>Agaricales</taxon>
        <taxon>Marasmiineae</taxon>
        <taxon>Mycenaceae</taxon>
        <taxon>Mycena</taxon>
    </lineage>
</organism>
<keyword evidence="12" id="KW-1185">Reference proteome</keyword>
<evidence type="ECO:0000256" key="1">
    <source>
        <dbReference type="ARBA" id="ARBA00002791"/>
    </source>
</evidence>
<comment type="function">
    <text evidence="1">Subunit of the oligosaccharyl transferase (OST) complex that catalyzes the initial transfer of a defined glycan (Glc(3)Man(9)GlcNAc(2) in eukaryotes) from the lipid carrier dolichol-pyrophosphate to an asparagine residue within an Asn-X-Ser/Thr consensus motif in nascent polypeptide chains, the first step in protein N-glycosylation. N-glycosylation occurs cotranslationally and the complex associates with the Sec61 complex at the channel-forming translocon complex that mediates protein translocation across the endoplasmic reticulum (ER). All subunits are required for a maximal enzyme activity.</text>
</comment>
<evidence type="ECO:0000313" key="11">
    <source>
        <dbReference type="EMBL" id="KAF7337098.1"/>
    </source>
</evidence>
<reference evidence="11" key="1">
    <citation type="submission" date="2020-05" db="EMBL/GenBank/DDBJ databases">
        <title>Mycena genomes resolve the evolution of fungal bioluminescence.</title>
        <authorList>
            <person name="Tsai I.J."/>
        </authorList>
    </citation>
    <scope>NUCLEOTIDE SEQUENCE</scope>
    <source>
        <strain evidence="11">CCC161011</strain>
    </source>
</reference>
<sequence length="315" mass="34932">MPFLPLLALCFVSLARVVASDSVHQQLVALAAAGKGVIKLNSTSFDLLTAPSRHWSASVVFTSLDPRNGCEPCKGFDPSWTAVARAWSKVPQVHRDSHFFGLVDFVDSPRVIRSLGLQSAPTLYNYPPTEGPRATGKSDFWAYDFTANGFEPAPLAERLSKATPIPIPYSAPFAWDRWGTITAGLLALGVALRLGSPILLSVWPWAISTIVVSLVMTSGYMFTRIRESPWMGRDGGWIVPGTQNQFGREVQLVFAIYGTLAFSFVMLIMVVPRQRSAFTQRLHVYFWTACILVVYSILIVFIKVKNGRYPFRLLL</sequence>